<evidence type="ECO:0000256" key="1">
    <source>
        <dbReference type="ARBA" id="ARBA00004141"/>
    </source>
</evidence>
<comment type="similarity">
    <text evidence="6">In the C-terminal section; belongs to the OsmX family.</text>
</comment>
<dbReference type="InterPro" id="IPR000515">
    <property type="entry name" value="MetI-like"/>
</dbReference>
<dbReference type="InterPro" id="IPR051204">
    <property type="entry name" value="ABC_transp_perm/SBD"/>
</dbReference>
<evidence type="ECO:0000256" key="2">
    <source>
        <dbReference type="ARBA" id="ARBA00022448"/>
    </source>
</evidence>
<dbReference type="EMBL" id="CP037940">
    <property type="protein sequence ID" value="QBO36308.1"/>
    <property type="molecule type" value="Genomic_DNA"/>
</dbReference>
<feature type="transmembrane region" description="Helical" evidence="8">
    <location>
        <begin position="133"/>
        <end position="159"/>
    </location>
</feature>
<dbReference type="FunFam" id="1.10.3720.10:FF:000001">
    <property type="entry name" value="Glycine betaine ABC transporter, permease"/>
    <property type="match status" value="1"/>
</dbReference>
<dbReference type="RefSeq" id="WP_133363385.1">
    <property type="nucleotide sequence ID" value="NZ_CP037940.1"/>
</dbReference>
<dbReference type="OrthoDB" id="9801163at2"/>
<dbReference type="CDD" id="cd06261">
    <property type="entry name" value="TM_PBP2"/>
    <property type="match status" value="1"/>
</dbReference>
<dbReference type="GO" id="GO:0022857">
    <property type="term" value="F:transmembrane transporter activity"/>
    <property type="evidence" value="ECO:0007669"/>
    <property type="project" value="InterPro"/>
</dbReference>
<comment type="subcellular location">
    <subcellularLocation>
        <location evidence="8">Cell membrane</location>
        <topology evidence="8">Multi-pass membrane protein</topology>
    </subcellularLocation>
    <subcellularLocation>
        <location evidence="1">Membrane</location>
        <topology evidence="1">Multi-pass membrane protein</topology>
    </subcellularLocation>
</comment>
<dbReference type="KEGG" id="wei:EQG49_07480"/>
<comment type="similarity">
    <text evidence="8">Belongs to the binding-protein-dependent transport system permease family.</text>
</comment>
<feature type="transmembrane region" description="Helical" evidence="8">
    <location>
        <begin position="20"/>
        <end position="45"/>
    </location>
</feature>
<evidence type="ECO:0000256" key="6">
    <source>
        <dbReference type="ARBA" id="ARBA00035642"/>
    </source>
</evidence>
<dbReference type="Proteomes" id="UP000292886">
    <property type="component" value="Chromosome"/>
</dbReference>
<dbReference type="SUPFAM" id="SSF161098">
    <property type="entry name" value="MetI-like"/>
    <property type="match status" value="1"/>
</dbReference>
<feature type="transmembrane region" description="Helical" evidence="8">
    <location>
        <begin position="179"/>
        <end position="197"/>
    </location>
</feature>
<evidence type="ECO:0000313" key="11">
    <source>
        <dbReference type="Proteomes" id="UP000292886"/>
    </source>
</evidence>
<dbReference type="GO" id="GO:0031460">
    <property type="term" value="P:glycine betaine transport"/>
    <property type="evidence" value="ECO:0007669"/>
    <property type="project" value="TreeGrafter"/>
</dbReference>
<reference evidence="11" key="1">
    <citation type="submission" date="2019-03" db="EMBL/GenBank/DDBJ databases">
        <title>Weissella sp. 26KH-42 Genome sequencing.</title>
        <authorList>
            <person name="Heo J."/>
            <person name="Kim S.-J."/>
            <person name="Kim J.-S."/>
            <person name="Hong S.-B."/>
            <person name="Kwon S.-W."/>
        </authorList>
    </citation>
    <scope>NUCLEOTIDE SEQUENCE [LARGE SCALE GENOMIC DNA]</scope>
    <source>
        <strain evidence="11">26KH-42</strain>
    </source>
</reference>
<proteinExistence type="inferred from homology"/>
<dbReference type="Gene3D" id="1.10.3720.10">
    <property type="entry name" value="MetI-like"/>
    <property type="match status" value="1"/>
</dbReference>
<dbReference type="InterPro" id="IPR058089">
    <property type="entry name" value="EgtUBC_SBD"/>
</dbReference>
<dbReference type="GO" id="GO:0043190">
    <property type="term" value="C:ATP-binding cassette (ABC) transporter complex"/>
    <property type="evidence" value="ECO:0007669"/>
    <property type="project" value="InterPro"/>
</dbReference>
<evidence type="ECO:0000256" key="8">
    <source>
        <dbReference type="RuleBase" id="RU363032"/>
    </source>
</evidence>
<protein>
    <submittedName>
        <fullName evidence="10">ABC transporter permease/substrate-binding protein</fullName>
    </submittedName>
</protein>
<dbReference type="PROSITE" id="PS50928">
    <property type="entry name" value="ABC_TM1"/>
    <property type="match status" value="1"/>
</dbReference>
<dbReference type="InterPro" id="IPR007210">
    <property type="entry name" value="ABC_Gly_betaine_transp_sub-bd"/>
</dbReference>
<organism evidence="10 11">
    <name type="scientific">Periweissella cryptocerci</name>
    <dbReference type="NCBI Taxonomy" id="2506420"/>
    <lineage>
        <taxon>Bacteria</taxon>
        <taxon>Bacillati</taxon>
        <taxon>Bacillota</taxon>
        <taxon>Bacilli</taxon>
        <taxon>Lactobacillales</taxon>
        <taxon>Lactobacillaceae</taxon>
        <taxon>Periweissella</taxon>
    </lineage>
</organism>
<dbReference type="Pfam" id="PF00528">
    <property type="entry name" value="BPD_transp_1"/>
    <property type="match status" value="1"/>
</dbReference>
<evidence type="ECO:0000256" key="4">
    <source>
        <dbReference type="ARBA" id="ARBA00022989"/>
    </source>
</evidence>
<keyword evidence="2 8" id="KW-0813">Transport</keyword>
<feature type="transmembrane region" description="Helical" evidence="8">
    <location>
        <begin position="209"/>
        <end position="229"/>
    </location>
</feature>
<keyword evidence="11" id="KW-1185">Reference proteome</keyword>
<dbReference type="CDD" id="cd13610">
    <property type="entry name" value="PBP2_ChoS"/>
    <property type="match status" value="1"/>
</dbReference>
<sequence>MQQFWTTLQTRHSELFSALWVHLQLSLVALLVASAIAIPLAIWVTKRRRVAEFILQVTSVLQTIPSLALLGLLIPLVGIGSAPALIALIVYALLPIFQNTYVGLTSIDPALLEAADALGFSKWRRLRKVELPLALPIIISGIRTALVLIVGTATLAALIGAGGLGNFILLGIDRNNTSLILIGAISAALLAIILSLIIKRLERAKPRTVVISIVTLLVLIGGASGVQAYQSRAETPIVIAGKLGSEPEILINMYADLIKEDPKAQVILKPSFGKTTFLFNALKHKQIDIYPEFSGTVLESLVKNPVTGQHLTAQATYAQAKALIQKEDKMTLLKPMAYNNTYAMAVRQSDAKKYNLQTIGDLTHFPNIKAGMTLEFIDLNNGLKGVNKVYGLNIKAKAMDPQLRYEAINAGEVNLVDAYSTDSQLKQYNLVILKDNKGVFPPYQGAPLMTDAFAQAHPAVVKALNRLAGKISETDMQAMNYAVNSQHKQPSVVAHQYLTTHHLLAK</sequence>
<dbReference type="SUPFAM" id="SSF53850">
    <property type="entry name" value="Periplasmic binding protein-like II"/>
    <property type="match status" value="1"/>
</dbReference>
<dbReference type="Gene3D" id="3.40.190.120">
    <property type="entry name" value="Osmoprotection protein (prox), domain 2"/>
    <property type="match status" value="1"/>
</dbReference>
<dbReference type="AlphaFoldDB" id="A0A4P6YU62"/>
<dbReference type="Pfam" id="PF04069">
    <property type="entry name" value="OpuAC"/>
    <property type="match status" value="1"/>
</dbReference>
<dbReference type="PANTHER" id="PTHR30177:SF4">
    <property type="entry name" value="OSMOPROTECTANT IMPORT PERMEASE PROTEIN OSMW"/>
    <property type="match status" value="1"/>
</dbReference>
<feature type="domain" description="ABC transmembrane type-1" evidence="9">
    <location>
        <begin position="19"/>
        <end position="198"/>
    </location>
</feature>
<keyword evidence="4 8" id="KW-1133">Transmembrane helix</keyword>
<keyword evidence="5 8" id="KW-0472">Membrane</keyword>
<dbReference type="InterPro" id="IPR035906">
    <property type="entry name" value="MetI-like_sf"/>
</dbReference>
<name>A0A4P6YU62_9LACO</name>
<evidence type="ECO:0000259" key="9">
    <source>
        <dbReference type="PROSITE" id="PS50928"/>
    </source>
</evidence>
<dbReference type="Gene3D" id="3.40.190.10">
    <property type="entry name" value="Periplasmic binding protein-like II"/>
    <property type="match status" value="1"/>
</dbReference>
<gene>
    <name evidence="10" type="ORF">EQG49_07480</name>
</gene>
<evidence type="ECO:0000256" key="7">
    <source>
        <dbReference type="ARBA" id="ARBA00035652"/>
    </source>
</evidence>
<feature type="transmembrane region" description="Helical" evidence="8">
    <location>
        <begin position="66"/>
        <end position="94"/>
    </location>
</feature>
<dbReference type="PANTHER" id="PTHR30177">
    <property type="entry name" value="GLYCINE BETAINE/L-PROLINE TRANSPORT SYSTEM PERMEASE PROTEIN PROW"/>
    <property type="match status" value="1"/>
</dbReference>
<accession>A0A4P6YU62</accession>
<evidence type="ECO:0000256" key="5">
    <source>
        <dbReference type="ARBA" id="ARBA00023136"/>
    </source>
</evidence>
<evidence type="ECO:0000313" key="10">
    <source>
        <dbReference type="EMBL" id="QBO36308.1"/>
    </source>
</evidence>
<keyword evidence="3 8" id="KW-0812">Transmembrane</keyword>
<evidence type="ECO:0000256" key="3">
    <source>
        <dbReference type="ARBA" id="ARBA00022692"/>
    </source>
</evidence>
<comment type="similarity">
    <text evidence="7">In the N-terminal section; belongs to the binding-protein-dependent transport system permease family.</text>
</comment>